<dbReference type="RefSeq" id="WP_107215210.1">
    <property type="nucleotide sequence ID" value="NZ_KZ686269.1"/>
</dbReference>
<dbReference type="Gene3D" id="3.40.50.360">
    <property type="match status" value="1"/>
</dbReference>
<evidence type="ECO:0000256" key="2">
    <source>
        <dbReference type="ARBA" id="ARBA00022643"/>
    </source>
</evidence>
<proteinExistence type="predicted"/>
<comment type="caution">
    <text evidence="4">The sequence shown here is derived from an EMBL/GenBank/DDBJ whole genome shotgun (WGS) entry which is preliminary data.</text>
</comment>
<feature type="domain" description="NADPH-dependent FMN reductase-like" evidence="3">
    <location>
        <begin position="6"/>
        <end position="142"/>
    </location>
</feature>
<keyword evidence="2" id="KW-0288">FMN</keyword>
<keyword evidence="5" id="KW-1185">Reference proteome</keyword>
<keyword evidence="1" id="KW-0285">Flavoprotein</keyword>
<dbReference type="OrthoDB" id="9805976at2"/>
<organism evidence="4 5">
    <name type="scientific">Pedobacter yulinensis</name>
    <dbReference type="NCBI Taxonomy" id="2126353"/>
    <lineage>
        <taxon>Bacteria</taxon>
        <taxon>Pseudomonadati</taxon>
        <taxon>Bacteroidota</taxon>
        <taxon>Sphingobacteriia</taxon>
        <taxon>Sphingobacteriales</taxon>
        <taxon>Sphingobacteriaceae</taxon>
        <taxon>Pedobacter</taxon>
    </lineage>
</organism>
<evidence type="ECO:0000256" key="1">
    <source>
        <dbReference type="ARBA" id="ARBA00022630"/>
    </source>
</evidence>
<dbReference type="PANTHER" id="PTHR43278">
    <property type="entry name" value="NAD(P)H-DEPENDENT FMN-CONTAINING OXIDOREDUCTASE YWQN-RELATED"/>
    <property type="match status" value="1"/>
</dbReference>
<dbReference type="Proteomes" id="UP000240912">
    <property type="component" value="Unassembled WGS sequence"/>
</dbReference>
<evidence type="ECO:0000313" key="5">
    <source>
        <dbReference type="Proteomes" id="UP000240912"/>
    </source>
</evidence>
<evidence type="ECO:0000313" key="4">
    <source>
        <dbReference type="EMBL" id="PST82951.1"/>
    </source>
</evidence>
<gene>
    <name evidence="4" type="ORF">C7T94_09995</name>
</gene>
<accession>A0A2T3HKN5</accession>
<protein>
    <submittedName>
        <fullName evidence="4">NADPH-dependent FMN reductase</fullName>
    </submittedName>
</protein>
<evidence type="ECO:0000259" key="3">
    <source>
        <dbReference type="Pfam" id="PF03358"/>
    </source>
</evidence>
<dbReference type="InterPro" id="IPR005025">
    <property type="entry name" value="FMN_Rdtase-like_dom"/>
</dbReference>
<reference evidence="4 5" key="1">
    <citation type="submission" date="2018-03" db="EMBL/GenBank/DDBJ databases">
        <authorList>
            <person name="Keele B.F."/>
        </authorList>
    </citation>
    <scope>NUCLEOTIDE SEQUENCE [LARGE SCALE GENOMIC DNA]</scope>
    <source>
        <strain evidence="4 5">YL28-9</strain>
    </source>
</reference>
<dbReference type="GO" id="GO:0016491">
    <property type="term" value="F:oxidoreductase activity"/>
    <property type="evidence" value="ECO:0007669"/>
    <property type="project" value="InterPro"/>
</dbReference>
<dbReference type="PANTHER" id="PTHR43278:SF4">
    <property type="entry name" value="NAD(P)H-DEPENDENT FMN-CONTAINING OXIDOREDUCTASE YWQN-RELATED"/>
    <property type="match status" value="1"/>
</dbReference>
<dbReference type="EMBL" id="PYLS01000005">
    <property type="protein sequence ID" value="PST82951.1"/>
    <property type="molecule type" value="Genomic_DNA"/>
</dbReference>
<dbReference type="InterPro" id="IPR051796">
    <property type="entry name" value="ISF_SsuE-like"/>
</dbReference>
<dbReference type="AlphaFoldDB" id="A0A2T3HKN5"/>
<dbReference type="InterPro" id="IPR029039">
    <property type="entry name" value="Flavoprotein-like_sf"/>
</dbReference>
<dbReference type="SUPFAM" id="SSF52218">
    <property type="entry name" value="Flavoproteins"/>
    <property type="match status" value="1"/>
</dbReference>
<name>A0A2T3HKN5_9SPHI</name>
<dbReference type="Pfam" id="PF03358">
    <property type="entry name" value="FMN_red"/>
    <property type="match status" value="1"/>
</dbReference>
<sequence>MINSPLVINGSARKHGNTGRLITVMMENMEFDQLDLYDFKIDPFNYEGDYSDHDSFNGIVRKMLLYETLILATPVYWYSMSGLMKTFFDRMTGLVTTDQQTGRQLAGKKLVVLAIGTDPELPAGFGEPFRLSAAYFDMQYAGTLYLNSDTGIRSNEPDTWKKLLSGF</sequence>